<comment type="caution">
    <text evidence="1">The sequence shown here is derived from an EMBL/GenBank/DDBJ whole genome shotgun (WGS) entry which is preliminary data.</text>
</comment>
<sequence>MKIAAPVILFLAVTISIFSLDLNTELKYQGFDSQRYPFEDEAVGRIVLKDDKQEHYSFFLEYRFGDGVDRVDAAQLKFMTAKTDLEIGRNRIGWGTGYNFNPTDIFNDLPLGAAYDPTYVKRGRDSIILTRYIKDSALQGIYAAKDGSDRDEEYGIKYKTTISEYDIDLLYIHKGKRAAEWGELEDKDDIIGGDLSFSIPYLDYGIWLEGAYYLQKEELVYITGIDNYFREKYRVVVEYLYHGLGEGEKENYNINRILAGQLAGRNYLMPSLTYEYSEKLILTGYSFVNMDDYSYSLGATITYFYNNNIDINLIPFYIGGKTGSEYGILAEEIGNFGITAVVRVMF</sequence>
<name>A0ABX9KHA5_9FUSO</name>
<protein>
    <recommendedName>
        <fullName evidence="3">Porin</fullName>
    </recommendedName>
</protein>
<dbReference type="RefSeq" id="WP_114642142.1">
    <property type="nucleotide sequence ID" value="NZ_JAACIO010000011.1"/>
</dbReference>
<evidence type="ECO:0008006" key="3">
    <source>
        <dbReference type="Google" id="ProtNLM"/>
    </source>
</evidence>
<organism evidence="1 2">
    <name type="scientific">Psychrilyobacter piezotolerans</name>
    <dbReference type="NCBI Taxonomy" id="2293438"/>
    <lineage>
        <taxon>Bacteria</taxon>
        <taxon>Fusobacteriati</taxon>
        <taxon>Fusobacteriota</taxon>
        <taxon>Fusobacteriia</taxon>
        <taxon>Fusobacteriales</taxon>
        <taxon>Fusobacteriaceae</taxon>
        <taxon>Psychrilyobacter</taxon>
    </lineage>
</organism>
<evidence type="ECO:0000313" key="2">
    <source>
        <dbReference type="Proteomes" id="UP000263486"/>
    </source>
</evidence>
<keyword evidence="2" id="KW-1185">Reference proteome</keyword>
<proteinExistence type="predicted"/>
<gene>
    <name evidence="1" type="ORF">DYH56_06925</name>
</gene>
<evidence type="ECO:0000313" key="1">
    <source>
        <dbReference type="EMBL" id="REI41394.1"/>
    </source>
</evidence>
<accession>A0ABX9KHA5</accession>
<dbReference type="EMBL" id="QUAJ01000010">
    <property type="protein sequence ID" value="REI41394.1"/>
    <property type="molecule type" value="Genomic_DNA"/>
</dbReference>
<reference evidence="1 2" key="1">
    <citation type="submission" date="2018-08" db="EMBL/GenBank/DDBJ databases">
        <title>Draft genome sequence of Psychrilyobacter sp. strain SD5 isolated from Black Sea water.</title>
        <authorList>
            <person name="Yadav S."/>
            <person name="Villanueva L."/>
            <person name="Damste J.S.S."/>
        </authorList>
    </citation>
    <scope>NUCLEOTIDE SEQUENCE [LARGE SCALE GENOMIC DNA]</scope>
    <source>
        <strain evidence="1 2">SD5</strain>
    </source>
</reference>
<dbReference type="Proteomes" id="UP000263486">
    <property type="component" value="Unassembled WGS sequence"/>
</dbReference>